<evidence type="ECO:0000313" key="10">
    <source>
        <dbReference type="Proteomes" id="UP000635983"/>
    </source>
</evidence>
<dbReference type="PANTHER" id="PTHR30353">
    <property type="entry name" value="INNER MEMBRANE PROTEIN DEDA-RELATED"/>
    <property type="match status" value="1"/>
</dbReference>
<feature type="transmembrane region" description="Helical" evidence="7">
    <location>
        <begin position="21"/>
        <end position="51"/>
    </location>
</feature>
<evidence type="ECO:0000256" key="3">
    <source>
        <dbReference type="ARBA" id="ARBA00022475"/>
    </source>
</evidence>
<feature type="transmembrane region" description="Helical" evidence="7">
    <location>
        <begin position="207"/>
        <end position="225"/>
    </location>
</feature>
<evidence type="ECO:0000256" key="2">
    <source>
        <dbReference type="ARBA" id="ARBA00010792"/>
    </source>
</evidence>
<dbReference type="InterPro" id="IPR032816">
    <property type="entry name" value="VTT_dom"/>
</dbReference>
<reference evidence="9" key="1">
    <citation type="journal article" date="2014" name="Int. J. Syst. Evol. Microbiol.">
        <title>Complete genome sequence of Corynebacterium casei LMG S-19264T (=DSM 44701T), isolated from a smear-ripened cheese.</title>
        <authorList>
            <consortium name="US DOE Joint Genome Institute (JGI-PGF)"/>
            <person name="Walter F."/>
            <person name="Albersmeier A."/>
            <person name="Kalinowski J."/>
            <person name="Ruckert C."/>
        </authorList>
    </citation>
    <scope>NUCLEOTIDE SEQUENCE</scope>
    <source>
        <strain evidence="9">JCM 30078</strain>
    </source>
</reference>
<keyword evidence="4 7" id="KW-0812">Transmembrane</keyword>
<evidence type="ECO:0000259" key="8">
    <source>
        <dbReference type="SMART" id="SM00014"/>
    </source>
</evidence>
<feature type="transmembrane region" description="Helical" evidence="7">
    <location>
        <begin position="378"/>
        <end position="397"/>
    </location>
</feature>
<accession>A0A917PWV6</accession>
<feature type="transmembrane region" description="Helical" evidence="7">
    <location>
        <begin position="63"/>
        <end position="81"/>
    </location>
</feature>
<dbReference type="CDD" id="cd03392">
    <property type="entry name" value="PAP2_like_2"/>
    <property type="match status" value="1"/>
</dbReference>
<evidence type="ECO:0000256" key="5">
    <source>
        <dbReference type="ARBA" id="ARBA00022989"/>
    </source>
</evidence>
<dbReference type="RefSeq" id="WP_188983470.1">
    <property type="nucleotide sequence ID" value="NZ_BMPO01000005.1"/>
</dbReference>
<reference evidence="9" key="2">
    <citation type="submission" date="2020-09" db="EMBL/GenBank/DDBJ databases">
        <authorList>
            <person name="Sun Q."/>
            <person name="Ohkuma M."/>
        </authorList>
    </citation>
    <scope>NUCLEOTIDE SEQUENCE</scope>
    <source>
        <strain evidence="9">JCM 30078</strain>
    </source>
</reference>
<dbReference type="InterPro" id="IPR032818">
    <property type="entry name" value="DedA-like"/>
</dbReference>
<feature type="transmembrane region" description="Helical" evidence="7">
    <location>
        <begin position="260"/>
        <end position="277"/>
    </location>
</feature>
<organism evidence="9 10">
    <name type="scientific">Pseudomonas matsuisoli</name>
    <dbReference type="NCBI Taxonomy" id="1515666"/>
    <lineage>
        <taxon>Bacteria</taxon>
        <taxon>Pseudomonadati</taxon>
        <taxon>Pseudomonadota</taxon>
        <taxon>Gammaproteobacteria</taxon>
        <taxon>Pseudomonadales</taxon>
        <taxon>Pseudomonadaceae</taxon>
        <taxon>Pseudomonas</taxon>
    </lineage>
</organism>
<feature type="domain" description="Phosphatidic acid phosphatase type 2/haloperoxidase" evidence="8">
    <location>
        <begin position="283"/>
        <end position="393"/>
    </location>
</feature>
<evidence type="ECO:0000256" key="1">
    <source>
        <dbReference type="ARBA" id="ARBA00004651"/>
    </source>
</evidence>
<keyword evidence="10" id="KW-1185">Reference proteome</keyword>
<comment type="caution">
    <text evidence="9">The sequence shown here is derived from an EMBL/GenBank/DDBJ whole genome shotgun (WGS) entry which is preliminary data.</text>
</comment>
<dbReference type="Gene3D" id="1.20.144.10">
    <property type="entry name" value="Phosphatidic acid phosphatase type 2/haloperoxidase"/>
    <property type="match status" value="1"/>
</dbReference>
<feature type="transmembrane region" description="Helical" evidence="7">
    <location>
        <begin position="140"/>
        <end position="163"/>
    </location>
</feature>
<comment type="subcellular location">
    <subcellularLocation>
        <location evidence="1">Cell membrane</location>
        <topology evidence="1">Multi-pass membrane protein</topology>
    </subcellularLocation>
</comment>
<name>A0A917PWV6_9PSED</name>
<keyword evidence="6 7" id="KW-0472">Membrane</keyword>
<feature type="transmembrane region" description="Helical" evidence="7">
    <location>
        <begin position="175"/>
        <end position="195"/>
    </location>
</feature>
<dbReference type="SMART" id="SM00014">
    <property type="entry name" value="acidPPc"/>
    <property type="match status" value="1"/>
</dbReference>
<evidence type="ECO:0000256" key="7">
    <source>
        <dbReference type="SAM" id="Phobius"/>
    </source>
</evidence>
<dbReference type="Proteomes" id="UP000635983">
    <property type="component" value="Unassembled WGS sequence"/>
</dbReference>
<dbReference type="Pfam" id="PF01569">
    <property type="entry name" value="PAP2"/>
    <property type="match status" value="1"/>
</dbReference>
<gene>
    <name evidence="9" type="ORF">GCM10009304_23920</name>
</gene>
<evidence type="ECO:0000313" key="9">
    <source>
        <dbReference type="EMBL" id="GGJ97258.1"/>
    </source>
</evidence>
<dbReference type="InterPro" id="IPR000326">
    <property type="entry name" value="PAP2/HPO"/>
</dbReference>
<proteinExistence type="inferred from homology"/>
<feature type="transmembrane region" description="Helical" evidence="7">
    <location>
        <begin position="320"/>
        <end position="340"/>
    </location>
</feature>
<dbReference type="SUPFAM" id="SSF48317">
    <property type="entry name" value="Acid phosphatase/Vanadium-dependent haloperoxidase"/>
    <property type="match status" value="1"/>
</dbReference>
<sequence length="439" mass="47333">MPFDLQSINTWLSSHPEWLGVTLFLAAFVECLAIAGLIVPGTVLLFAVGVLAGNGVLGLGETLLLAFAGGLAGDIVSYLLGRRFHQNIRGLPVLRQHPEWFDHAERHIEQYGVISLLVGRFIGPLRPMLPMIAGMLDMPFIRFLLVSLIASAGWAVAYLLPGWSTGAALRLPLPAGFWTEAGIVVGLLAAFLGILIQRALTDKPYNVELGAGLCFVLFAALFFALPHLEALDNGLISVIQDARQPTWDRVVAFTTGLGDFDAQLLAAIALCASLAALRQWRAAGFALGALLGTAVANGQLKNLFARVRPEVLVDPLHTFSFPSGHSSAAFALCLTLGILAGRDQPARWRLTWLLLACLPAVAIAASRIYLGVHWPTDIIAGALLAGFFCALSLCISERFAPINPLPARNWYLVLFGCAFVLIGFAIWVFPNSLALYRYQ</sequence>
<keyword evidence="3" id="KW-1003">Cell membrane</keyword>
<dbReference type="GO" id="GO:0005886">
    <property type="term" value="C:plasma membrane"/>
    <property type="evidence" value="ECO:0007669"/>
    <property type="project" value="UniProtKB-SubCell"/>
</dbReference>
<dbReference type="InterPro" id="IPR036938">
    <property type="entry name" value="PAP2/HPO_sf"/>
</dbReference>
<dbReference type="EMBL" id="BMPO01000005">
    <property type="protein sequence ID" value="GGJ97258.1"/>
    <property type="molecule type" value="Genomic_DNA"/>
</dbReference>
<evidence type="ECO:0000256" key="6">
    <source>
        <dbReference type="ARBA" id="ARBA00023136"/>
    </source>
</evidence>
<feature type="transmembrane region" description="Helical" evidence="7">
    <location>
        <begin position="282"/>
        <end position="300"/>
    </location>
</feature>
<feature type="transmembrane region" description="Helical" evidence="7">
    <location>
        <begin position="352"/>
        <end position="372"/>
    </location>
</feature>
<comment type="similarity">
    <text evidence="2">Belongs to the DedA family.</text>
</comment>
<feature type="transmembrane region" description="Helical" evidence="7">
    <location>
        <begin position="409"/>
        <end position="429"/>
    </location>
</feature>
<protein>
    <recommendedName>
        <fullName evidence="8">Phosphatidic acid phosphatase type 2/haloperoxidase domain-containing protein</fullName>
    </recommendedName>
</protein>
<dbReference type="Pfam" id="PF09335">
    <property type="entry name" value="VTT_dom"/>
    <property type="match status" value="1"/>
</dbReference>
<dbReference type="PANTHER" id="PTHR30353:SF15">
    <property type="entry name" value="INNER MEMBRANE PROTEIN YABI"/>
    <property type="match status" value="1"/>
</dbReference>
<evidence type="ECO:0000256" key="4">
    <source>
        <dbReference type="ARBA" id="ARBA00022692"/>
    </source>
</evidence>
<dbReference type="AlphaFoldDB" id="A0A917PWV6"/>
<keyword evidence="5 7" id="KW-1133">Transmembrane helix</keyword>